<dbReference type="InterPro" id="IPR016024">
    <property type="entry name" value="ARM-type_fold"/>
</dbReference>
<feature type="domain" description="GAE" evidence="10">
    <location>
        <begin position="543"/>
        <end position="632"/>
    </location>
</feature>
<organism evidence="11 12">
    <name type="scientific">Rehmannia glutinosa</name>
    <name type="common">Chinese foxglove</name>
    <dbReference type="NCBI Taxonomy" id="99300"/>
    <lineage>
        <taxon>Eukaryota</taxon>
        <taxon>Viridiplantae</taxon>
        <taxon>Streptophyta</taxon>
        <taxon>Embryophyta</taxon>
        <taxon>Tracheophyta</taxon>
        <taxon>Spermatophyta</taxon>
        <taxon>Magnoliopsida</taxon>
        <taxon>eudicotyledons</taxon>
        <taxon>Gunneridae</taxon>
        <taxon>Pentapetalae</taxon>
        <taxon>asterids</taxon>
        <taxon>lamiids</taxon>
        <taxon>Lamiales</taxon>
        <taxon>Orobanchaceae</taxon>
        <taxon>Rehmannieae</taxon>
        <taxon>Rehmannia</taxon>
    </lineage>
</organism>
<dbReference type="Pfam" id="PF02883">
    <property type="entry name" value="Alpha_adaptinC2"/>
    <property type="match status" value="1"/>
</dbReference>
<gene>
    <name evidence="11" type="ORF">DH2020_003552</name>
</gene>
<dbReference type="InterPro" id="IPR008153">
    <property type="entry name" value="GAE_dom"/>
</dbReference>
<comment type="caution">
    <text evidence="11">The sequence shown here is derived from an EMBL/GenBank/DDBJ whole genome shotgun (WGS) entry which is preliminary data.</text>
</comment>
<dbReference type="Proteomes" id="UP001318860">
    <property type="component" value="Unassembled WGS sequence"/>
</dbReference>
<dbReference type="SUPFAM" id="SSF48371">
    <property type="entry name" value="ARM repeat"/>
    <property type="match status" value="1"/>
</dbReference>
<keyword evidence="5" id="KW-0653">Protein transport</keyword>
<evidence type="ECO:0000256" key="8">
    <source>
        <dbReference type="ARBA" id="ARBA00023329"/>
    </source>
</evidence>
<evidence type="ECO:0000256" key="3">
    <source>
        <dbReference type="ARBA" id="ARBA00006613"/>
    </source>
</evidence>
<evidence type="ECO:0000256" key="2">
    <source>
        <dbReference type="ARBA" id="ARBA00004555"/>
    </source>
</evidence>
<evidence type="ECO:0000259" key="10">
    <source>
        <dbReference type="PROSITE" id="PS50180"/>
    </source>
</evidence>
<feature type="compositionally biased region" description="Low complexity" evidence="9">
    <location>
        <begin position="479"/>
        <end position="489"/>
    </location>
</feature>
<evidence type="ECO:0000313" key="12">
    <source>
        <dbReference type="Proteomes" id="UP001318860"/>
    </source>
</evidence>
<dbReference type="InterPro" id="IPR011989">
    <property type="entry name" value="ARM-like"/>
</dbReference>
<name>A0ABR0XMD2_REHGL</name>
<evidence type="ECO:0000256" key="7">
    <source>
        <dbReference type="ARBA" id="ARBA00023136"/>
    </source>
</evidence>
<proteinExistence type="inferred from homology"/>
<evidence type="ECO:0000256" key="4">
    <source>
        <dbReference type="ARBA" id="ARBA00022448"/>
    </source>
</evidence>
<dbReference type="Gene3D" id="2.60.40.1230">
    <property type="match status" value="1"/>
</dbReference>
<comment type="similarity">
    <text evidence="3">Belongs to the adaptor complexes large subunit family.</text>
</comment>
<evidence type="ECO:0000256" key="6">
    <source>
        <dbReference type="ARBA" id="ARBA00023034"/>
    </source>
</evidence>
<keyword evidence="6" id="KW-0333">Golgi apparatus</keyword>
<accession>A0ABR0XMD2</accession>
<dbReference type="SMART" id="SM00809">
    <property type="entry name" value="Alpha_adaptinC2"/>
    <property type="match status" value="1"/>
</dbReference>
<dbReference type="PROSITE" id="PS50180">
    <property type="entry name" value="GAE"/>
    <property type="match status" value="1"/>
</dbReference>
<keyword evidence="4" id="KW-0813">Transport</keyword>
<evidence type="ECO:0000256" key="5">
    <source>
        <dbReference type="ARBA" id="ARBA00022927"/>
    </source>
</evidence>
<feature type="compositionally biased region" description="Low complexity" evidence="9">
    <location>
        <begin position="504"/>
        <end position="517"/>
    </location>
</feature>
<dbReference type="InterPro" id="IPR013041">
    <property type="entry name" value="Clathrin_app_Ig-like_sf"/>
</dbReference>
<dbReference type="InterPro" id="IPR002553">
    <property type="entry name" value="Clathrin/coatomer_adapt-like_N"/>
</dbReference>
<dbReference type="InterPro" id="IPR017107">
    <property type="entry name" value="AP1_complex_gsu"/>
</dbReference>
<dbReference type="InterPro" id="IPR050840">
    <property type="entry name" value="Adaptor_Complx_Large_Subunit"/>
</dbReference>
<protein>
    <recommendedName>
        <fullName evidence="10">GAE domain-containing protein</fullName>
    </recommendedName>
</protein>
<keyword evidence="7" id="KW-0472">Membrane</keyword>
<keyword evidence="8" id="KW-0968">Cytoplasmic vesicle</keyword>
<dbReference type="InterPro" id="IPR008152">
    <property type="entry name" value="Clathrin_a/b/g-adaptin_app_Ig"/>
</dbReference>
<evidence type="ECO:0000256" key="1">
    <source>
        <dbReference type="ARBA" id="ARBA00004156"/>
    </source>
</evidence>
<reference evidence="11 12" key="1">
    <citation type="journal article" date="2021" name="Comput. Struct. Biotechnol. J.">
        <title>De novo genome assembly of the potent medicinal plant Rehmannia glutinosa using nanopore technology.</title>
        <authorList>
            <person name="Ma L."/>
            <person name="Dong C."/>
            <person name="Song C."/>
            <person name="Wang X."/>
            <person name="Zheng X."/>
            <person name="Niu Y."/>
            <person name="Chen S."/>
            <person name="Feng W."/>
        </authorList>
    </citation>
    <scope>NUCLEOTIDE SEQUENCE [LARGE SCALE GENOMIC DNA]</scope>
    <source>
        <strain evidence="11">DH-2019</strain>
    </source>
</reference>
<dbReference type="SUPFAM" id="SSF49348">
    <property type="entry name" value="Clathrin adaptor appendage domain"/>
    <property type="match status" value="1"/>
</dbReference>
<evidence type="ECO:0000313" key="11">
    <source>
        <dbReference type="EMBL" id="KAK6160171.1"/>
    </source>
</evidence>
<dbReference type="Gene3D" id="1.25.10.10">
    <property type="entry name" value="Leucine-rich Repeat Variant"/>
    <property type="match status" value="1"/>
</dbReference>
<dbReference type="PANTHER" id="PTHR22780">
    <property type="entry name" value="ADAPTIN, ALPHA/GAMMA/EPSILON"/>
    <property type="match status" value="1"/>
</dbReference>
<keyword evidence="12" id="KW-1185">Reference proteome</keyword>
<evidence type="ECO:0000256" key="9">
    <source>
        <dbReference type="SAM" id="MobiDB-lite"/>
    </source>
</evidence>
<dbReference type="EMBL" id="JABTTQ020000003">
    <property type="protein sequence ID" value="KAK6160171.1"/>
    <property type="molecule type" value="Genomic_DNA"/>
</dbReference>
<feature type="region of interest" description="Disordered" evidence="9">
    <location>
        <begin position="476"/>
        <end position="517"/>
    </location>
</feature>
<dbReference type="PIRSF" id="PIRSF037094">
    <property type="entry name" value="AP1_complex_gamma"/>
    <property type="match status" value="1"/>
</dbReference>
<dbReference type="Pfam" id="PF01602">
    <property type="entry name" value="Adaptin_N"/>
    <property type="match status" value="1"/>
</dbReference>
<sequence>MARDLAPEVERLLQFRDPNIRKKAALCTIRIIKKVPDLAENFINPAAALLKEKHHGVLITGVQLCTDMCKVSTEALEYFRKKCIDGLVKVLKDLANSPYAPEYDVSGITDPFLHIRLLKLLHVLGQGDAEASDAMNDILAQVATKTESNKNAGNAILYECVATIMSIEDNGGLRVLAVNILGRFLSSRDNNIRYVALNMLMKAISLDSQAVQRHRATILECVKMLRSVKGPGACLSFGNESNVKALTKELVDYLEVSDEEFKETSLPKSAQLWRMLQAGNYVKDEVWHALIIVITNASNLHGYTARALYKAVQTAGEQETLVRVAVWCIGEYGEMLVSNAGMLDVEDPITLQQRAIEFNSIIEKHEKIRSALVERMPVLDEATYSGRRAGSMPAAVSTSQGALPKMPNGVAKPTSAPLVDLLDLSSDDIPATSSSGGDFLQDLLGVDLSPSSQGTNQTQKSGTDVLLDLLSIGTPPAQSSSSMLDMLSSGQDNKSSEGMIDKLASPSAPSAQASSPVASSSMMDLLDGFGPSPSLPVAETNGPTYPSIVAFESGSLKMTFNFSKEPGNLQTTVIEAQFANKSPDIYSNFVFQAAVPKFLQLQLDPASSNTLPASGNGSITQKFGFQTASMAR</sequence>
<comment type="subcellular location">
    <subcellularLocation>
        <location evidence="1">Cytoplasmic vesicle membrane</location>
    </subcellularLocation>
    <subcellularLocation>
        <location evidence="2">Golgi apparatus</location>
    </subcellularLocation>
</comment>